<dbReference type="InterPro" id="IPR050400">
    <property type="entry name" value="Bact_Cytoskel_RodZ"/>
</dbReference>
<dbReference type="EMBL" id="JBEUWX010000002">
    <property type="protein sequence ID" value="MFA9949821.1"/>
    <property type="molecule type" value="Genomic_DNA"/>
</dbReference>
<name>A0ABV4UDV7_9RHOO</name>
<sequence>MSPSSEIQSVASDRANDSDQAMEESDGMQDTGPSAGQRLREAREARGLTIGDVASRLKLSPGQVAALENDELSRMHCNTIARGFIRNYARLLGLDAAELMGALGQNVTLRQNVLTVPGSTNIPILVGDQLVSHRNHIWIAAGFGLLFAMLLIYLFLPADFVQTMTSSLKGVFGATAVQTETAQTLTIPESSSSSSPTPATSAVAANGAVISPPVIIAPGIAPSAPAAPVDGGEATPAAPAASVAANVEDNVLRFSFSQSSWVEVKDRSGKVIFSQLNPPNSQREVSGQPPFSLLIGNAGSVSLSYRGKPVDLSKRSKDDVARITLE</sequence>
<accession>A0ABV4UDV7</accession>
<gene>
    <name evidence="4" type="ORF">ABCS64_05670</name>
</gene>
<evidence type="ECO:0000313" key="5">
    <source>
        <dbReference type="Proteomes" id="UP001574673"/>
    </source>
</evidence>
<comment type="caution">
    <text evidence="4">The sequence shown here is derived from an EMBL/GenBank/DDBJ whole genome shotgun (WGS) entry which is preliminary data.</text>
</comment>
<dbReference type="SMART" id="SM00530">
    <property type="entry name" value="HTH_XRE"/>
    <property type="match status" value="1"/>
</dbReference>
<feature type="compositionally biased region" description="Polar residues" evidence="1">
    <location>
        <begin position="1"/>
        <end position="11"/>
    </location>
</feature>
<dbReference type="PROSITE" id="PS50943">
    <property type="entry name" value="HTH_CROC1"/>
    <property type="match status" value="1"/>
</dbReference>
<proteinExistence type="predicted"/>
<dbReference type="PANTHER" id="PTHR34475:SF1">
    <property type="entry name" value="CYTOSKELETON PROTEIN RODZ"/>
    <property type="match status" value="1"/>
</dbReference>
<dbReference type="RefSeq" id="WP_418890926.1">
    <property type="nucleotide sequence ID" value="NZ_JBEUWX010000002.1"/>
</dbReference>
<keyword evidence="2" id="KW-0472">Membrane</keyword>
<dbReference type="InterPro" id="IPR001387">
    <property type="entry name" value="Cro/C1-type_HTH"/>
</dbReference>
<evidence type="ECO:0000256" key="2">
    <source>
        <dbReference type="SAM" id="Phobius"/>
    </source>
</evidence>
<dbReference type="SUPFAM" id="SSF47413">
    <property type="entry name" value="lambda repressor-like DNA-binding domains"/>
    <property type="match status" value="1"/>
</dbReference>
<dbReference type="Gene3D" id="1.10.260.40">
    <property type="entry name" value="lambda repressor-like DNA-binding domains"/>
    <property type="match status" value="1"/>
</dbReference>
<evidence type="ECO:0000259" key="3">
    <source>
        <dbReference type="PROSITE" id="PS50943"/>
    </source>
</evidence>
<dbReference type="Pfam" id="PF13464">
    <property type="entry name" value="RodZ_C"/>
    <property type="match status" value="1"/>
</dbReference>
<feature type="transmembrane region" description="Helical" evidence="2">
    <location>
        <begin position="137"/>
        <end position="156"/>
    </location>
</feature>
<dbReference type="PANTHER" id="PTHR34475">
    <property type="match status" value="1"/>
</dbReference>
<feature type="domain" description="HTH cro/C1-type" evidence="3">
    <location>
        <begin position="39"/>
        <end position="99"/>
    </location>
</feature>
<dbReference type="Pfam" id="PF13413">
    <property type="entry name" value="HTH_25"/>
    <property type="match status" value="1"/>
</dbReference>
<keyword evidence="2" id="KW-1133">Transmembrane helix</keyword>
<keyword evidence="5" id="KW-1185">Reference proteome</keyword>
<keyword evidence="2" id="KW-0812">Transmembrane</keyword>
<feature type="region of interest" description="Disordered" evidence="1">
    <location>
        <begin position="1"/>
        <end position="38"/>
    </location>
</feature>
<evidence type="ECO:0000313" key="4">
    <source>
        <dbReference type="EMBL" id="MFA9949821.1"/>
    </source>
</evidence>
<evidence type="ECO:0000256" key="1">
    <source>
        <dbReference type="SAM" id="MobiDB-lite"/>
    </source>
</evidence>
<dbReference type="Proteomes" id="UP001574673">
    <property type="component" value="Unassembled WGS sequence"/>
</dbReference>
<dbReference type="InterPro" id="IPR010982">
    <property type="entry name" value="Lambda_DNA-bd_dom_sf"/>
</dbReference>
<dbReference type="InterPro" id="IPR025194">
    <property type="entry name" value="RodZ-like_C"/>
</dbReference>
<protein>
    <submittedName>
        <fullName evidence="4">RodZ domain-containing protein</fullName>
    </submittedName>
</protein>
<organism evidence="4 5">
    <name type="scientific">Dentiradicibacter hellwigii</name>
    <dbReference type="NCBI Taxonomy" id="3149053"/>
    <lineage>
        <taxon>Bacteria</taxon>
        <taxon>Pseudomonadati</taxon>
        <taxon>Pseudomonadota</taxon>
        <taxon>Betaproteobacteria</taxon>
        <taxon>Rhodocyclales</taxon>
        <taxon>Rhodocyclaceae</taxon>
        <taxon>Dentiradicibacter</taxon>
    </lineage>
</organism>
<reference evidence="5" key="1">
    <citation type="submission" date="2024-06" db="EMBL/GenBank/DDBJ databases">
        <title>Radixoralia hellwigii gen. nov., sp nov., isolated from a root canal in the human oral cavity.</title>
        <authorList>
            <person name="Bartsch S."/>
            <person name="Wittmer A."/>
            <person name="Schulz A.-K."/>
            <person name="Neumann-Schaal M."/>
            <person name="Wolf J."/>
            <person name="Gronow S."/>
            <person name="Tennert C."/>
            <person name="Haecker G."/>
            <person name="Cieplik F."/>
            <person name="Al-Ahmad A."/>
        </authorList>
    </citation>
    <scope>NUCLEOTIDE SEQUENCE [LARGE SCALE GENOMIC DNA]</scope>
    <source>
        <strain evidence="5">Wk13</strain>
    </source>
</reference>
<dbReference type="CDD" id="cd00093">
    <property type="entry name" value="HTH_XRE"/>
    <property type="match status" value="1"/>
</dbReference>